<reference evidence="6" key="1">
    <citation type="submission" date="2023-10" db="EMBL/GenBank/DDBJ databases">
        <title>Genome analysis and identification of Salinococcus sp. Bachu38 nov., a PGPR from the rhizosphere of Tamarix.</title>
        <authorList>
            <person name="Liang Z."/>
            <person name="Zhang X."/>
            <person name="Jia J."/>
            <person name="Chen X."/>
            <person name="Wang Y."/>
            <person name="Wang Q."/>
            <person name="Wang R."/>
        </authorList>
    </citation>
    <scope>NUCLEOTIDE SEQUENCE [LARGE SCALE GENOMIC DNA]</scope>
    <source>
        <strain evidence="6">Bachu38</strain>
    </source>
</reference>
<dbReference type="SMART" id="SM00895">
    <property type="entry name" value="FCD"/>
    <property type="match status" value="1"/>
</dbReference>
<dbReference type="InterPro" id="IPR011711">
    <property type="entry name" value="GntR_C"/>
</dbReference>
<feature type="domain" description="HTH gntR-type" evidence="4">
    <location>
        <begin position="9"/>
        <end position="76"/>
    </location>
</feature>
<dbReference type="PROSITE" id="PS50949">
    <property type="entry name" value="HTH_GNTR"/>
    <property type="match status" value="1"/>
</dbReference>
<protein>
    <submittedName>
        <fullName evidence="5">GntR family transcriptional regulator</fullName>
    </submittedName>
</protein>
<accession>A0ABZ3CGS5</accession>
<dbReference type="PRINTS" id="PR00035">
    <property type="entry name" value="HTHGNTR"/>
</dbReference>
<keyword evidence="6" id="KW-1185">Reference proteome</keyword>
<dbReference type="CDD" id="cd07377">
    <property type="entry name" value="WHTH_GntR"/>
    <property type="match status" value="1"/>
</dbReference>
<keyword evidence="2" id="KW-0238">DNA-binding</keyword>
<dbReference type="PANTHER" id="PTHR43537:SF24">
    <property type="entry name" value="GLUCONATE OPERON TRANSCRIPTIONAL REPRESSOR"/>
    <property type="match status" value="1"/>
</dbReference>
<dbReference type="Proteomes" id="UP001455384">
    <property type="component" value="Chromosome"/>
</dbReference>
<evidence type="ECO:0000256" key="3">
    <source>
        <dbReference type="ARBA" id="ARBA00023163"/>
    </source>
</evidence>
<dbReference type="RefSeq" id="WP_342387787.1">
    <property type="nucleotide sequence ID" value="NZ_CP138333.2"/>
</dbReference>
<dbReference type="InterPro" id="IPR000524">
    <property type="entry name" value="Tscrpt_reg_HTH_GntR"/>
</dbReference>
<keyword evidence="1" id="KW-0805">Transcription regulation</keyword>
<evidence type="ECO:0000313" key="5">
    <source>
        <dbReference type="EMBL" id="WZX29224.1"/>
    </source>
</evidence>
<evidence type="ECO:0000256" key="2">
    <source>
        <dbReference type="ARBA" id="ARBA00023125"/>
    </source>
</evidence>
<proteinExistence type="predicted"/>
<dbReference type="Pfam" id="PF00392">
    <property type="entry name" value="GntR"/>
    <property type="match status" value="1"/>
</dbReference>
<name>A0ABZ3CGS5_9STAP</name>
<gene>
    <name evidence="5" type="ORF">RQP18_11255</name>
</gene>
<organism evidence="5 6">
    <name type="scientific">Salinicoccus bachuensis</name>
    <dbReference type="NCBI Taxonomy" id="3136731"/>
    <lineage>
        <taxon>Bacteria</taxon>
        <taxon>Bacillati</taxon>
        <taxon>Bacillota</taxon>
        <taxon>Bacilli</taxon>
        <taxon>Bacillales</taxon>
        <taxon>Staphylococcaceae</taxon>
        <taxon>Salinicoccus</taxon>
    </lineage>
</organism>
<dbReference type="Gene3D" id="1.20.120.530">
    <property type="entry name" value="GntR ligand-binding domain-like"/>
    <property type="match status" value="1"/>
</dbReference>
<dbReference type="SUPFAM" id="SSF46785">
    <property type="entry name" value="Winged helix' DNA-binding domain"/>
    <property type="match status" value="1"/>
</dbReference>
<evidence type="ECO:0000313" key="6">
    <source>
        <dbReference type="Proteomes" id="UP001455384"/>
    </source>
</evidence>
<dbReference type="Pfam" id="PF07729">
    <property type="entry name" value="FCD"/>
    <property type="match status" value="1"/>
</dbReference>
<sequence length="218" mass="24779">MKLEMAQREVLPNSVTTILRQAILKGDLEPGQHLVQAELAEQLGVSRMPVREALKTLEMEGLITLEPHKGAVVNELTIDDIDEIYELRTMLESLALKKSIPHLTDEALDEMQKLHLKMLDTFEKEEYVDLNRRFHTISLSGCKSKRVHSLMARVSHGIAKDTPYVIPGQIEKSNREHGIILEAISNKDAERAANELSHHINRTREDLIEVLKAQKINK</sequence>
<dbReference type="InterPro" id="IPR008920">
    <property type="entry name" value="TF_FadR/GntR_C"/>
</dbReference>
<dbReference type="SMART" id="SM00345">
    <property type="entry name" value="HTH_GNTR"/>
    <property type="match status" value="1"/>
</dbReference>
<dbReference type="Gene3D" id="1.10.10.10">
    <property type="entry name" value="Winged helix-like DNA-binding domain superfamily/Winged helix DNA-binding domain"/>
    <property type="match status" value="1"/>
</dbReference>
<dbReference type="EMBL" id="CP138333">
    <property type="protein sequence ID" value="WZX29224.1"/>
    <property type="molecule type" value="Genomic_DNA"/>
</dbReference>
<evidence type="ECO:0000256" key="1">
    <source>
        <dbReference type="ARBA" id="ARBA00023015"/>
    </source>
</evidence>
<evidence type="ECO:0000259" key="4">
    <source>
        <dbReference type="PROSITE" id="PS50949"/>
    </source>
</evidence>
<keyword evidence="3" id="KW-0804">Transcription</keyword>
<dbReference type="InterPro" id="IPR036388">
    <property type="entry name" value="WH-like_DNA-bd_sf"/>
</dbReference>
<dbReference type="PANTHER" id="PTHR43537">
    <property type="entry name" value="TRANSCRIPTIONAL REGULATOR, GNTR FAMILY"/>
    <property type="match status" value="1"/>
</dbReference>
<dbReference type="InterPro" id="IPR036390">
    <property type="entry name" value="WH_DNA-bd_sf"/>
</dbReference>
<dbReference type="SUPFAM" id="SSF48008">
    <property type="entry name" value="GntR ligand-binding domain-like"/>
    <property type="match status" value="1"/>
</dbReference>